<reference evidence="2" key="1">
    <citation type="submission" date="2025-08" db="UniProtKB">
        <authorList>
            <consortium name="RefSeq"/>
        </authorList>
    </citation>
    <scope>IDENTIFICATION</scope>
    <source>
        <tissue evidence="2">Muscle</tissue>
    </source>
</reference>
<dbReference type="GeneID" id="111089516"/>
<evidence type="ECO:0000313" key="1">
    <source>
        <dbReference type="Proteomes" id="UP000694941"/>
    </source>
</evidence>
<dbReference type="Proteomes" id="UP000694941">
    <property type="component" value="Unplaced"/>
</dbReference>
<accession>A0ABM1TPR5</accession>
<gene>
    <name evidence="2" type="primary">LOC111089516</name>
</gene>
<protein>
    <submittedName>
        <fullName evidence="2">Uncharacterized protein LOC111089516</fullName>
    </submittedName>
</protein>
<name>A0ABM1TPR5_LIMPO</name>
<sequence>MNLGIDFILILSRHCCNGCYRNELNRIEVGLEEFFRGWGPYGSKSRCTLLLGETGVPREKSTFTGQTPNNLSALCTGCKRKHDVIPKFLTCKTTKRNLQGSSAYRCYQRRLLVEELKIEYRQEEQLTNQHTAASLELKKNISWIDFHHLTNLIENLNLKNHRQT</sequence>
<evidence type="ECO:0000313" key="2">
    <source>
        <dbReference type="RefSeq" id="XP_022257871.1"/>
    </source>
</evidence>
<proteinExistence type="predicted"/>
<organism evidence="1 2">
    <name type="scientific">Limulus polyphemus</name>
    <name type="common">Atlantic horseshoe crab</name>
    <dbReference type="NCBI Taxonomy" id="6850"/>
    <lineage>
        <taxon>Eukaryota</taxon>
        <taxon>Metazoa</taxon>
        <taxon>Ecdysozoa</taxon>
        <taxon>Arthropoda</taxon>
        <taxon>Chelicerata</taxon>
        <taxon>Merostomata</taxon>
        <taxon>Xiphosura</taxon>
        <taxon>Limulidae</taxon>
        <taxon>Limulus</taxon>
    </lineage>
</organism>
<keyword evidence="1" id="KW-1185">Reference proteome</keyword>
<dbReference type="RefSeq" id="XP_022257871.1">
    <property type="nucleotide sequence ID" value="XM_022402163.1"/>
</dbReference>